<keyword evidence="2" id="KW-0813">Transport</keyword>
<dbReference type="InterPro" id="IPR050166">
    <property type="entry name" value="ABC_transporter_ATP-bind"/>
</dbReference>
<sequence length="262" mass="28926">MSHLVSIDNVDMRYGGADGTLAVSGLTLRVDKGEFAAVVGPSGCGKSTLMKLVTGLHIPQSGVVIVAGQQVTKPVSIVGMAFQNPTMLPWRTTLENILLPLEIVERHRHRLRANKKEYIEKAENLLEIVGLKGVGSKFPWQLSGGMQQRANLCRALIHEPELLMLDEPFGALDAFTREELWCVIRDLHAAQGVTIVLVTHDLREAVFLADRIFVMSARPGKVVKEHTVPFARPRDIELTYDNAFNDMVHVLHGEIAKARVVA</sequence>
<dbReference type="PROSITE" id="PS50893">
    <property type="entry name" value="ABC_TRANSPORTER_2"/>
    <property type="match status" value="1"/>
</dbReference>
<keyword evidence="3" id="KW-0547">Nucleotide-binding</keyword>
<keyword evidence="5" id="KW-0175">Coiled coil</keyword>
<feature type="domain" description="ABC transporter" evidence="6">
    <location>
        <begin position="5"/>
        <end position="242"/>
    </location>
</feature>
<proteinExistence type="inferred from homology"/>
<dbReference type="RefSeq" id="WP_245137024.1">
    <property type="nucleotide sequence ID" value="NZ_CP128477.1"/>
</dbReference>
<dbReference type="PROSITE" id="PS00211">
    <property type="entry name" value="ABC_TRANSPORTER_1"/>
    <property type="match status" value="1"/>
</dbReference>
<gene>
    <name evidence="7" type="ORF">MKJ03_13805</name>
</gene>
<protein>
    <submittedName>
        <fullName evidence="7">ABC transporter ATP-binding protein</fullName>
    </submittedName>
</protein>
<dbReference type="InterPro" id="IPR017871">
    <property type="entry name" value="ABC_transporter-like_CS"/>
</dbReference>
<dbReference type="SUPFAM" id="SSF52540">
    <property type="entry name" value="P-loop containing nucleoside triphosphate hydrolases"/>
    <property type="match status" value="1"/>
</dbReference>
<dbReference type="PANTHER" id="PTHR42788:SF13">
    <property type="entry name" value="ALIPHATIC SULFONATES IMPORT ATP-BINDING PROTEIN SSUB"/>
    <property type="match status" value="1"/>
</dbReference>
<feature type="coiled-coil region" evidence="5">
    <location>
        <begin position="101"/>
        <end position="128"/>
    </location>
</feature>
<dbReference type="InterPro" id="IPR027417">
    <property type="entry name" value="P-loop_NTPase"/>
</dbReference>
<dbReference type="SMART" id="SM00382">
    <property type="entry name" value="AAA"/>
    <property type="match status" value="1"/>
</dbReference>
<dbReference type="PANTHER" id="PTHR42788">
    <property type="entry name" value="TAURINE IMPORT ATP-BINDING PROTEIN-RELATED"/>
    <property type="match status" value="1"/>
</dbReference>
<dbReference type="Gene3D" id="3.40.50.300">
    <property type="entry name" value="P-loop containing nucleotide triphosphate hydrolases"/>
    <property type="match status" value="1"/>
</dbReference>
<organism evidence="7 8">
    <name type="scientific">Peteryoungia algae</name>
    <dbReference type="NCBI Taxonomy" id="2919917"/>
    <lineage>
        <taxon>Bacteria</taxon>
        <taxon>Pseudomonadati</taxon>
        <taxon>Pseudomonadota</taxon>
        <taxon>Alphaproteobacteria</taxon>
        <taxon>Hyphomicrobiales</taxon>
        <taxon>Rhizobiaceae</taxon>
        <taxon>Peteryoungia</taxon>
    </lineage>
</organism>
<dbReference type="InterPro" id="IPR003593">
    <property type="entry name" value="AAA+_ATPase"/>
</dbReference>
<evidence type="ECO:0000256" key="1">
    <source>
        <dbReference type="ARBA" id="ARBA00005417"/>
    </source>
</evidence>
<comment type="caution">
    <text evidence="7">The sequence shown here is derived from an EMBL/GenBank/DDBJ whole genome shotgun (WGS) entry which is preliminary data.</text>
</comment>
<accession>A0ABT0D1W8</accession>
<dbReference type="CDD" id="cd03293">
    <property type="entry name" value="ABC_NrtD_SsuB_transporters"/>
    <property type="match status" value="1"/>
</dbReference>
<dbReference type="InterPro" id="IPR003439">
    <property type="entry name" value="ABC_transporter-like_ATP-bd"/>
</dbReference>
<reference evidence="7 8" key="1">
    <citation type="submission" date="2022-03" db="EMBL/GenBank/DDBJ databases">
        <title>Rhizobium SSM4.3 sp. nov., isolated from Sediment (Gouqi Island).</title>
        <authorList>
            <person name="Chen G."/>
        </authorList>
    </citation>
    <scope>NUCLEOTIDE SEQUENCE [LARGE SCALE GENOMIC DNA]</scope>
    <source>
        <strain evidence="7 8">SSM4.3</strain>
    </source>
</reference>
<evidence type="ECO:0000259" key="6">
    <source>
        <dbReference type="PROSITE" id="PS50893"/>
    </source>
</evidence>
<evidence type="ECO:0000313" key="7">
    <source>
        <dbReference type="EMBL" id="MCJ8239406.1"/>
    </source>
</evidence>
<comment type="similarity">
    <text evidence="1">Belongs to the ABC transporter superfamily.</text>
</comment>
<keyword evidence="4 7" id="KW-0067">ATP-binding</keyword>
<evidence type="ECO:0000256" key="4">
    <source>
        <dbReference type="ARBA" id="ARBA00022840"/>
    </source>
</evidence>
<dbReference type="Proteomes" id="UP001522662">
    <property type="component" value="Unassembled WGS sequence"/>
</dbReference>
<evidence type="ECO:0000256" key="5">
    <source>
        <dbReference type="SAM" id="Coils"/>
    </source>
</evidence>
<evidence type="ECO:0000256" key="3">
    <source>
        <dbReference type="ARBA" id="ARBA00022741"/>
    </source>
</evidence>
<name>A0ABT0D1W8_9HYPH</name>
<keyword evidence="8" id="KW-1185">Reference proteome</keyword>
<dbReference type="Pfam" id="PF00005">
    <property type="entry name" value="ABC_tran"/>
    <property type="match status" value="1"/>
</dbReference>
<dbReference type="GO" id="GO:0005524">
    <property type="term" value="F:ATP binding"/>
    <property type="evidence" value="ECO:0007669"/>
    <property type="project" value="UniProtKB-KW"/>
</dbReference>
<dbReference type="EMBL" id="JALAYX010000003">
    <property type="protein sequence ID" value="MCJ8239406.1"/>
    <property type="molecule type" value="Genomic_DNA"/>
</dbReference>
<evidence type="ECO:0000313" key="8">
    <source>
        <dbReference type="Proteomes" id="UP001522662"/>
    </source>
</evidence>
<evidence type="ECO:0000256" key="2">
    <source>
        <dbReference type="ARBA" id="ARBA00022448"/>
    </source>
</evidence>